<dbReference type="Proteomes" id="UP000002497">
    <property type="component" value="Unassembled WGS sequence"/>
</dbReference>
<dbReference type="AlphaFoldDB" id="E9DF25"/>
<organism evidence="2">
    <name type="scientific">Coccidioides posadasii (strain RMSCC 757 / Silveira)</name>
    <name type="common">Valley fever fungus</name>
    <dbReference type="NCBI Taxonomy" id="443226"/>
    <lineage>
        <taxon>Eukaryota</taxon>
        <taxon>Fungi</taxon>
        <taxon>Dikarya</taxon>
        <taxon>Ascomycota</taxon>
        <taxon>Pezizomycotina</taxon>
        <taxon>Eurotiomycetes</taxon>
        <taxon>Eurotiomycetidae</taxon>
        <taxon>Onygenales</taxon>
        <taxon>Onygenaceae</taxon>
        <taxon>Coccidioides</taxon>
    </lineage>
</organism>
<gene>
    <name evidence="1" type="ORF">CPSG_08581</name>
</gene>
<proteinExistence type="predicted"/>
<dbReference type="VEuPathDB" id="FungiDB:CPSG_08581"/>
<sequence length="149" mass="15723">MGVEKTTRWRNLNNCLPVDSLLICPFVDVIREGSGSSILDAGLAQPSLPAGWRRRPTSGSVGASSTLWSICSDGPAWAARSDKFQALPFSAARCLGQQPMTSHEACSVSSPPRSPLLFPILCNNQAWSVARLSTGSSGSPEPPVNALDA</sequence>
<dbReference type="HOGENOM" id="CLU_1749470_0_0_1"/>
<name>E9DF25_COCPS</name>
<reference evidence="2" key="2">
    <citation type="submission" date="2010-03" db="EMBL/GenBank/DDBJ databases">
        <title>The genome sequence of Coccidioides posadasii strain Silveira.</title>
        <authorList>
            <consortium name="The Broad Institute Genome Sequencing Center for Infectious Disease"/>
            <person name="Neafsey D."/>
            <person name="Orbach M."/>
            <person name="Henn M.R."/>
            <person name="Cole G.T."/>
            <person name="Galgiani J."/>
            <person name="Gardner M.J."/>
            <person name="Kirkland T.N."/>
            <person name="Taylor J.W."/>
            <person name="Young S.K."/>
            <person name="Zeng Q."/>
            <person name="Koehrsen M."/>
            <person name="Alvarado L."/>
            <person name="Berlin A."/>
            <person name="Borenstein D."/>
            <person name="Chapman S.B."/>
            <person name="Chen Z."/>
            <person name="Engels R."/>
            <person name="Freedman E."/>
            <person name="Gellesch M."/>
            <person name="Goldberg J."/>
            <person name="Griggs A."/>
            <person name="Gujja S."/>
            <person name="Heilman E."/>
            <person name="Heiman D."/>
            <person name="Howarth C."/>
            <person name="Jen D."/>
            <person name="Larson L."/>
            <person name="Mehta T."/>
            <person name="Neiman D."/>
            <person name="Park D."/>
            <person name="Pearson M."/>
            <person name="Richards J."/>
            <person name="Roberts A."/>
            <person name="Saif S."/>
            <person name="Shea T."/>
            <person name="Shenoy N."/>
            <person name="Sisk P."/>
            <person name="Stolte C."/>
            <person name="Sykes S."/>
            <person name="Walk T."/>
            <person name="White J."/>
            <person name="Yandava C."/>
            <person name="Haas B."/>
            <person name="Nusbaum C."/>
            <person name="Birren B."/>
        </authorList>
    </citation>
    <scope>NUCLEOTIDE SEQUENCE [LARGE SCALE GENOMIC DNA]</scope>
    <source>
        <strain evidence="2">RMSCC 757 / Silveira</strain>
    </source>
</reference>
<evidence type="ECO:0000313" key="1">
    <source>
        <dbReference type="EMBL" id="EFW14923.1"/>
    </source>
</evidence>
<dbReference type="EMBL" id="GL636503">
    <property type="protein sequence ID" value="EFW14923.1"/>
    <property type="molecule type" value="Genomic_DNA"/>
</dbReference>
<protein>
    <submittedName>
        <fullName evidence="1">Uncharacterized protein</fullName>
    </submittedName>
</protein>
<accession>E9DF25</accession>
<evidence type="ECO:0000313" key="2">
    <source>
        <dbReference type="Proteomes" id="UP000002497"/>
    </source>
</evidence>
<keyword evidence="2" id="KW-1185">Reference proteome</keyword>
<reference evidence="2" key="1">
    <citation type="journal article" date="2010" name="Genome Res.">
        <title>Population genomic sequencing of Coccidioides fungi reveals recent hybridization and transposon control.</title>
        <authorList>
            <person name="Neafsey D.E."/>
            <person name="Barker B.M."/>
            <person name="Sharpton T.J."/>
            <person name="Stajich J.E."/>
            <person name="Park D.J."/>
            <person name="Whiston E."/>
            <person name="Hung C.-Y."/>
            <person name="McMahan C."/>
            <person name="White J."/>
            <person name="Sykes S."/>
            <person name="Heiman D."/>
            <person name="Young S."/>
            <person name="Zeng Q."/>
            <person name="Abouelleil A."/>
            <person name="Aftuck L."/>
            <person name="Bessette D."/>
            <person name="Brown A."/>
            <person name="FitzGerald M."/>
            <person name="Lui A."/>
            <person name="Macdonald J.P."/>
            <person name="Priest M."/>
            <person name="Orbach M.J."/>
            <person name="Galgiani J.N."/>
            <person name="Kirkland T.N."/>
            <person name="Cole G.T."/>
            <person name="Birren B.W."/>
            <person name="Henn M.R."/>
            <person name="Taylor J.W."/>
            <person name="Rounsley S.D."/>
        </authorList>
    </citation>
    <scope>NUCLEOTIDE SEQUENCE [LARGE SCALE GENOMIC DNA]</scope>
    <source>
        <strain evidence="2">RMSCC 757 / Silveira</strain>
    </source>
</reference>